<dbReference type="GO" id="GO:0062054">
    <property type="term" value="F:fluoride channel activity"/>
    <property type="evidence" value="ECO:0007669"/>
    <property type="project" value="UniProtKB-UniRule"/>
</dbReference>
<proteinExistence type="inferred from homology"/>
<sequence length="137" mass="14828">MTKVILILTIAFFGALGALGRVYVGSFIQGYAPEFDTVKFPIGTLAVNVLGCLIFGFFGYLGHHLEILPAYWRTVLLSGFLGSFTTFSTFGFETVLLYENAPYGKVMFAAANVLLNVTLGVGAILLGLQLGRFWTGN</sequence>
<dbReference type="GO" id="GO:0046872">
    <property type="term" value="F:metal ion binding"/>
    <property type="evidence" value="ECO:0007669"/>
    <property type="project" value="UniProtKB-KW"/>
</dbReference>
<evidence type="ECO:0000256" key="4">
    <source>
        <dbReference type="ARBA" id="ARBA00022692"/>
    </source>
</evidence>
<organism evidence="12 13">
    <name type="scientific">Bremerella alba</name>
    <dbReference type="NCBI Taxonomy" id="980252"/>
    <lineage>
        <taxon>Bacteria</taxon>
        <taxon>Pseudomonadati</taxon>
        <taxon>Planctomycetota</taxon>
        <taxon>Planctomycetia</taxon>
        <taxon>Pirellulales</taxon>
        <taxon>Pirellulaceae</taxon>
        <taxon>Bremerella</taxon>
    </lineage>
</organism>
<evidence type="ECO:0000256" key="11">
    <source>
        <dbReference type="HAMAP-Rule" id="MF_00454"/>
    </source>
</evidence>
<dbReference type="Proteomes" id="UP000551616">
    <property type="component" value="Unassembled WGS sequence"/>
</dbReference>
<dbReference type="AlphaFoldDB" id="A0A7V8V923"/>
<evidence type="ECO:0000256" key="8">
    <source>
        <dbReference type="ARBA" id="ARBA00023303"/>
    </source>
</evidence>
<dbReference type="InterPro" id="IPR003691">
    <property type="entry name" value="FluC"/>
</dbReference>
<keyword evidence="8 11" id="KW-0407">Ion channel</keyword>
<comment type="similarity">
    <text evidence="9 11">Belongs to the fluoride channel Fluc/FEX (TC 1.A.43) family.</text>
</comment>
<feature type="binding site" evidence="11">
    <location>
        <position position="85"/>
    </location>
    <ligand>
        <name>Na(+)</name>
        <dbReference type="ChEBI" id="CHEBI:29101"/>
        <note>structural</note>
    </ligand>
</feature>
<evidence type="ECO:0000256" key="6">
    <source>
        <dbReference type="ARBA" id="ARBA00023065"/>
    </source>
</evidence>
<evidence type="ECO:0000256" key="10">
    <source>
        <dbReference type="ARBA" id="ARBA00035585"/>
    </source>
</evidence>
<dbReference type="EMBL" id="JABRWO010000013">
    <property type="protein sequence ID" value="MBA2117209.1"/>
    <property type="molecule type" value="Genomic_DNA"/>
</dbReference>
<reference evidence="12 13" key="1">
    <citation type="submission" date="2020-05" db="EMBL/GenBank/DDBJ databases">
        <title>Bremerella alba sp. nov., a novel planctomycete isolated from the surface of the macroalga Fucus spiralis.</title>
        <authorList>
            <person name="Godinho O."/>
            <person name="Botelho R."/>
            <person name="Albuquerque L."/>
            <person name="Wiegand S."/>
            <person name="Da Costa M.S."/>
            <person name="Lobo-Da-Cunha A."/>
            <person name="Jogler C."/>
            <person name="Lage O.M."/>
        </authorList>
    </citation>
    <scope>NUCLEOTIDE SEQUENCE [LARGE SCALE GENOMIC DNA]</scope>
    <source>
        <strain evidence="12 13">FF15</strain>
    </source>
</reference>
<keyword evidence="5 11" id="KW-1133">Transmembrane helix</keyword>
<keyword evidence="7 11" id="KW-0472">Membrane</keyword>
<evidence type="ECO:0000256" key="9">
    <source>
        <dbReference type="ARBA" id="ARBA00035120"/>
    </source>
</evidence>
<gene>
    <name evidence="11 12" type="primary">crcB</name>
    <name evidence="11" type="synonym">fluC</name>
    <name evidence="12" type="ORF">HOV93_44050</name>
</gene>
<keyword evidence="2 11" id="KW-1003">Cell membrane</keyword>
<name>A0A7V8V923_9BACT</name>
<keyword evidence="11" id="KW-0813">Transport</keyword>
<keyword evidence="6 11" id="KW-0406">Ion transport</keyword>
<keyword evidence="3" id="KW-0997">Cell inner membrane</keyword>
<evidence type="ECO:0000256" key="5">
    <source>
        <dbReference type="ARBA" id="ARBA00022989"/>
    </source>
</evidence>
<protein>
    <recommendedName>
        <fullName evidence="11">Fluoride-specific ion channel FluC</fullName>
    </recommendedName>
</protein>
<feature type="transmembrane region" description="Helical" evidence="11">
    <location>
        <begin position="44"/>
        <end position="62"/>
    </location>
</feature>
<evidence type="ECO:0000256" key="3">
    <source>
        <dbReference type="ARBA" id="ARBA00022519"/>
    </source>
</evidence>
<evidence type="ECO:0000313" key="13">
    <source>
        <dbReference type="Proteomes" id="UP000551616"/>
    </source>
</evidence>
<dbReference type="PANTHER" id="PTHR28259:SF1">
    <property type="entry name" value="FLUORIDE EXPORT PROTEIN 1-RELATED"/>
    <property type="match status" value="1"/>
</dbReference>
<keyword evidence="4 11" id="KW-0812">Transmembrane</keyword>
<evidence type="ECO:0000256" key="7">
    <source>
        <dbReference type="ARBA" id="ARBA00023136"/>
    </source>
</evidence>
<comment type="caution">
    <text evidence="12">The sequence shown here is derived from an EMBL/GenBank/DDBJ whole genome shotgun (WGS) entry which is preliminary data.</text>
</comment>
<dbReference type="GO" id="GO:0140114">
    <property type="term" value="P:cellular detoxification of fluoride"/>
    <property type="evidence" value="ECO:0007669"/>
    <property type="project" value="UniProtKB-UniRule"/>
</dbReference>
<evidence type="ECO:0000256" key="1">
    <source>
        <dbReference type="ARBA" id="ARBA00004651"/>
    </source>
</evidence>
<accession>A0A7V8V923</accession>
<evidence type="ECO:0000256" key="2">
    <source>
        <dbReference type="ARBA" id="ARBA00022475"/>
    </source>
</evidence>
<dbReference type="Pfam" id="PF02537">
    <property type="entry name" value="CRCB"/>
    <property type="match status" value="1"/>
</dbReference>
<dbReference type="PANTHER" id="PTHR28259">
    <property type="entry name" value="FLUORIDE EXPORT PROTEIN 1-RELATED"/>
    <property type="match status" value="1"/>
</dbReference>
<keyword evidence="11" id="KW-0915">Sodium</keyword>
<evidence type="ECO:0000313" key="12">
    <source>
        <dbReference type="EMBL" id="MBA2117209.1"/>
    </source>
</evidence>
<dbReference type="HAMAP" id="MF_00454">
    <property type="entry name" value="FluC"/>
    <property type="match status" value="1"/>
</dbReference>
<dbReference type="RefSeq" id="WP_207398590.1">
    <property type="nucleotide sequence ID" value="NZ_JABRWO010000013.1"/>
</dbReference>
<comment type="subcellular location">
    <subcellularLocation>
        <location evidence="1 11">Cell membrane</location>
        <topology evidence="1 11">Multi-pass membrane protein</topology>
    </subcellularLocation>
</comment>
<keyword evidence="13" id="KW-1185">Reference proteome</keyword>
<feature type="binding site" evidence="11">
    <location>
        <position position="82"/>
    </location>
    <ligand>
        <name>Na(+)</name>
        <dbReference type="ChEBI" id="CHEBI:29101"/>
        <note>structural</note>
    </ligand>
</feature>
<feature type="transmembrane region" description="Helical" evidence="11">
    <location>
        <begin position="74"/>
        <end position="96"/>
    </location>
</feature>
<keyword evidence="11" id="KW-0479">Metal-binding</keyword>
<comment type="activity regulation">
    <text evidence="11">Na(+) is not transported, but it plays an essential structural role and its presence is essential for fluoride channel function.</text>
</comment>
<comment type="catalytic activity">
    <reaction evidence="10">
        <text>fluoride(in) = fluoride(out)</text>
        <dbReference type="Rhea" id="RHEA:76159"/>
        <dbReference type="ChEBI" id="CHEBI:17051"/>
    </reaction>
    <physiologicalReaction direction="left-to-right" evidence="10">
        <dbReference type="Rhea" id="RHEA:76160"/>
    </physiologicalReaction>
</comment>
<comment type="function">
    <text evidence="11">Fluoride-specific ion channel. Important for reducing fluoride concentration in the cell, thus reducing its toxicity.</text>
</comment>
<dbReference type="GO" id="GO:0005886">
    <property type="term" value="C:plasma membrane"/>
    <property type="evidence" value="ECO:0007669"/>
    <property type="project" value="UniProtKB-SubCell"/>
</dbReference>
<feature type="transmembrane region" description="Helical" evidence="11">
    <location>
        <begin position="108"/>
        <end position="128"/>
    </location>
</feature>